<dbReference type="GeneTree" id="ENSGT00390000010372"/>
<dbReference type="AlphaFoldDB" id="A0A8C4S364"/>
<keyword evidence="1" id="KW-0808">Transferase</keyword>
<reference evidence="5" key="3">
    <citation type="submission" date="2025-09" db="UniProtKB">
        <authorList>
            <consortium name="Ensembl"/>
        </authorList>
    </citation>
    <scope>IDENTIFICATION</scope>
</reference>
<dbReference type="PANTHER" id="PTHR44068">
    <property type="entry name" value="ZGC:194242"/>
    <property type="match status" value="1"/>
</dbReference>
<feature type="region of interest" description="Disordered" evidence="3">
    <location>
        <begin position="150"/>
        <end position="190"/>
    </location>
</feature>
<dbReference type="Pfam" id="PF08241">
    <property type="entry name" value="Methyltransf_11"/>
    <property type="match status" value="1"/>
</dbReference>
<dbReference type="GO" id="GO:0003838">
    <property type="term" value="F:sterol 24-C-methyltransferase activity"/>
    <property type="evidence" value="ECO:0007669"/>
    <property type="project" value="TreeGrafter"/>
</dbReference>
<feature type="compositionally biased region" description="Acidic residues" evidence="3">
    <location>
        <begin position="156"/>
        <end position="167"/>
    </location>
</feature>
<evidence type="ECO:0000313" key="6">
    <source>
        <dbReference type="Proteomes" id="UP000694620"/>
    </source>
</evidence>
<accession>A0A8C4S364</accession>
<evidence type="ECO:0000313" key="5">
    <source>
        <dbReference type="Ensembl" id="ENSECRP00000010633.1"/>
    </source>
</evidence>
<organism evidence="5 6">
    <name type="scientific">Erpetoichthys calabaricus</name>
    <name type="common">Rope fish</name>
    <name type="synonym">Calamoichthys calabaricus</name>
    <dbReference type="NCBI Taxonomy" id="27687"/>
    <lineage>
        <taxon>Eukaryota</taxon>
        <taxon>Metazoa</taxon>
        <taxon>Chordata</taxon>
        <taxon>Craniata</taxon>
        <taxon>Vertebrata</taxon>
        <taxon>Euteleostomi</taxon>
        <taxon>Actinopterygii</taxon>
        <taxon>Polypteriformes</taxon>
        <taxon>Polypteridae</taxon>
        <taxon>Erpetoichthys</taxon>
    </lineage>
</organism>
<feature type="domain" description="Methyltransferase type 11" evidence="4">
    <location>
        <begin position="50"/>
        <end position="146"/>
    </location>
</feature>
<dbReference type="PANTHER" id="PTHR44068:SF1">
    <property type="entry name" value="HYPOTHETICAL LOC100005854"/>
    <property type="match status" value="1"/>
</dbReference>
<dbReference type="Gene3D" id="3.40.50.150">
    <property type="entry name" value="Vaccinia Virus protein VP39"/>
    <property type="match status" value="1"/>
</dbReference>
<dbReference type="GO" id="GO:0016126">
    <property type="term" value="P:sterol biosynthetic process"/>
    <property type="evidence" value="ECO:0007669"/>
    <property type="project" value="TreeGrafter"/>
</dbReference>
<gene>
    <name evidence="5" type="primary">LOC114647849</name>
</gene>
<dbReference type="Ensembl" id="ENSECRT00000010810.1">
    <property type="protein sequence ID" value="ENSECRP00000010633.1"/>
    <property type="gene ID" value="ENSECRG00000007078.1"/>
</dbReference>
<evidence type="ECO:0000256" key="1">
    <source>
        <dbReference type="ARBA" id="ARBA00022679"/>
    </source>
</evidence>
<feature type="compositionally biased region" description="Acidic residues" evidence="3">
    <location>
        <begin position="181"/>
        <end position="190"/>
    </location>
</feature>
<dbReference type="InterPro" id="IPR013216">
    <property type="entry name" value="Methyltransf_11"/>
</dbReference>
<keyword evidence="6" id="KW-1185">Reference proteome</keyword>
<dbReference type="InterPro" id="IPR029063">
    <property type="entry name" value="SAM-dependent_MTases_sf"/>
</dbReference>
<dbReference type="GO" id="GO:0005783">
    <property type="term" value="C:endoplasmic reticulum"/>
    <property type="evidence" value="ECO:0007669"/>
    <property type="project" value="TreeGrafter"/>
</dbReference>
<proteinExistence type="inferred from homology"/>
<reference evidence="5" key="2">
    <citation type="submission" date="2025-08" db="UniProtKB">
        <authorList>
            <consortium name="Ensembl"/>
        </authorList>
    </citation>
    <scope>IDENTIFICATION</scope>
</reference>
<dbReference type="InterPro" id="IPR050447">
    <property type="entry name" value="Erg6_SMT_methyltransf"/>
</dbReference>
<dbReference type="SUPFAM" id="SSF53335">
    <property type="entry name" value="S-adenosyl-L-methionine-dependent methyltransferases"/>
    <property type="match status" value="1"/>
</dbReference>
<evidence type="ECO:0000259" key="4">
    <source>
        <dbReference type="Pfam" id="PF08241"/>
    </source>
</evidence>
<sequence length="190" mass="21451">MLLNKLTQQLGHPRHSFTGWLVKTVLENINETLEGNAAKLVQIQPDNTVLEVGFGPGLGLQKAIHYLTESKGILYGLDYSEYIHNVASKRLQEQIASGKTKLLLGSVEKIPLPDSSVDRVFHCNCYYYWPDLKTCSAELHRVMKPDCSSSHKEQLWEDEDDDNDDEWTPNAMLAEGSSTSNDDEELQDEL</sequence>
<protein>
    <submittedName>
        <fullName evidence="5">Zgc:194242</fullName>
    </submittedName>
</protein>
<dbReference type="Proteomes" id="UP000694620">
    <property type="component" value="Chromosome 3"/>
</dbReference>
<evidence type="ECO:0000256" key="2">
    <source>
        <dbReference type="ARBA" id="ARBA00038188"/>
    </source>
</evidence>
<evidence type="ECO:0000256" key="3">
    <source>
        <dbReference type="SAM" id="MobiDB-lite"/>
    </source>
</evidence>
<reference evidence="5" key="1">
    <citation type="submission" date="2021-06" db="EMBL/GenBank/DDBJ databases">
        <authorList>
            <consortium name="Wellcome Sanger Institute Data Sharing"/>
        </authorList>
    </citation>
    <scope>NUCLEOTIDE SEQUENCE [LARGE SCALE GENOMIC DNA]</scope>
</reference>
<comment type="similarity">
    <text evidence="2">Belongs to the class I-like SAM-binding methyltransferase superfamily. Erg6/SMT family.</text>
</comment>
<name>A0A8C4S364_ERPCA</name>